<organism evidence="1 2">
    <name type="scientific">Entomophthora muscae</name>
    <dbReference type="NCBI Taxonomy" id="34485"/>
    <lineage>
        <taxon>Eukaryota</taxon>
        <taxon>Fungi</taxon>
        <taxon>Fungi incertae sedis</taxon>
        <taxon>Zoopagomycota</taxon>
        <taxon>Entomophthoromycotina</taxon>
        <taxon>Entomophthoromycetes</taxon>
        <taxon>Entomophthorales</taxon>
        <taxon>Entomophthoraceae</taxon>
        <taxon>Entomophthora</taxon>
    </lineage>
</organism>
<name>A0ACC2RPY0_9FUNG</name>
<sequence length="520" mass="57151">MKEERAPSSTALQSNLIHESTRNITSRSKGLLTLVTSIVSSKRISISLEDFIYAIFRLLTFAGIVKFINYILTFIAQKILDGSKITIKSTFISNCKESSMKMCANMVVRDTGPIPVTVVYTKPLKLGFVYNPLKAASRQSQKSNACLALDRALCKPEKATRANILSEGKNYFGQAEAPRMNLYPFSPNHIGVELNVQIDNECVFSSFAGQLIESDSMVLQLTGDVTILAFGIFPIHNLKLDKSCPVKGMKGLKEMDVKDVFVCDGTEDYLLMKINCSMFNPADMDTDLGNVNFNMYYKGHHAGTVSIPDMKMGSGKNNVVALGFFRPDLRSEMAVKACYELLDRYIAGKDCEIIIKGNHRRGNRISYWATALSALTIPSIIKGKKENLIVNASLVLSPIQLLKKVIGSSAPSILKLSNPFDAPISIYEMQASASMGGTILGSLVEKRYSNPIILSPHRVTVSPQMDLSLVVGRDTLQSIFSSVASQGLHFDCQAKITARVGKYPVTLHYSQEKIPLLLGA</sequence>
<dbReference type="EMBL" id="QTSX02006780">
    <property type="protein sequence ID" value="KAJ9052134.1"/>
    <property type="molecule type" value="Genomic_DNA"/>
</dbReference>
<protein>
    <submittedName>
        <fullName evidence="1">Uncharacterized protein</fullName>
    </submittedName>
</protein>
<evidence type="ECO:0000313" key="1">
    <source>
        <dbReference type="EMBL" id="KAJ9052134.1"/>
    </source>
</evidence>
<reference evidence="1" key="1">
    <citation type="submission" date="2022-04" db="EMBL/GenBank/DDBJ databases">
        <title>Genome of the entomopathogenic fungus Entomophthora muscae.</title>
        <authorList>
            <person name="Elya C."/>
            <person name="Lovett B.R."/>
            <person name="Lee E."/>
            <person name="Macias A.M."/>
            <person name="Hajek A.E."/>
            <person name="De Bivort B.L."/>
            <person name="Kasson M.T."/>
            <person name="De Fine Licht H.H."/>
            <person name="Stajich J.E."/>
        </authorList>
    </citation>
    <scope>NUCLEOTIDE SEQUENCE</scope>
    <source>
        <strain evidence="1">Berkeley</strain>
    </source>
</reference>
<accession>A0ACC2RPY0</accession>
<comment type="caution">
    <text evidence="1">The sequence shown here is derived from an EMBL/GenBank/DDBJ whole genome shotgun (WGS) entry which is preliminary data.</text>
</comment>
<keyword evidence="2" id="KW-1185">Reference proteome</keyword>
<proteinExistence type="predicted"/>
<gene>
    <name evidence="1" type="ORF">DSO57_1037234</name>
</gene>
<dbReference type="Proteomes" id="UP001165960">
    <property type="component" value="Unassembled WGS sequence"/>
</dbReference>
<evidence type="ECO:0000313" key="2">
    <source>
        <dbReference type="Proteomes" id="UP001165960"/>
    </source>
</evidence>